<dbReference type="OrthoDB" id="386949at2759"/>
<evidence type="ECO:0000256" key="4">
    <source>
        <dbReference type="ARBA" id="ARBA00023163"/>
    </source>
</evidence>
<dbReference type="SUPFAM" id="SSF47113">
    <property type="entry name" value="Histone-fold"/>
    <property type="match status" value="1"/>
</dbReference>
<dbReference type="GO" id="GO:0016602">
    <property type="term" value="C:CCAAT-binding factor complex"/>
    <property type="evidence" value="ECO:0007669"/>
    <property type="project" value="InterPro"/>
</dbReference>
<dbReference type="GO" id="GO:0046982">
    <property type="term" value="F:protein heterodimerization activity"/>
    <property type="evidence" value="ECO:0007669"/>
    <property type="project" value="InterPro"/>
</dbReference>
<feature type="compositionally biased region" description="Polar residues" evidence="6">
    <location>
        <begin position="54"/>
        <end position="69"/>
    </location>
</feature>
<dbReference type="EMBL" id="JNBS01001135">
    <property type="protein sequence ID" value="OQS02394.1"/>
    <property type="molecule type" value="Genomic_DNA"/>
</dbReference>
<dbReference type="AlphaFoldDB" id="A0A1V9ZWL2"/>
<sequence>MELPTTSPRHGYYNGNKSQAASSGLHSTPASVQAGTEGPLSAVAQPKTPVPSGRMTTLSAKSQSALDGSKDSTTATLLNLLYAFHNANTSEEVILSLQTLFTWFQKQTYHPTQTPPGHKGPFLPIQMLRHAKNEFVQCAQIKQSRQPYVWTNIVAKQYAIILQHLLVAIQAQSTQLQARANPPTPHLQSQLTVSIHEAHAQYSRQQQTRPGPLSVPSQHHVAHSSSNNHTMSSSYHAHKVTQVNNPPRKPEYTTPSNSSLVVKVPKNNSSIDAKPPSSFGISMPPTPSTSNAPATYQESPFFVDMTMRSAVRPPSAGVDEEYLYMPVRNITKIMKSALPNDPRIKIADDAKEFMQECVTEFLLYLTSEARDQAVYNKRGKTTVTGSDTLRAFYNLGFTPYGDVLSVYNEKIKAVQEEAAKIKIEKKAAKTQLLTSQTPPASFVFKSEPSH</sequence>
<dbReference type="InterPro" id="IPR003958">
    <property type="entry name" value="CBFA_NFYB_domain"/>
</dbReference>
<dbReference type="STRING" id="74557.A0A1V9ZWL2"/>
<evidence type="ECO:0000313" key="9">
    <source>
        <dbReference type="Proteomes" id="UP000243217"/>
    </source>
</evidence>
<keyword evidence="9" id="KW-1185">Reference proteome</keyword>
<dbReference type="GO" id="GO:0001228">
    <property type="term" value="F:DNA-binding transcription activator activity, RNA polymerase II-specific"/>
    <property type="evidence" value="ECO:0007669"/>
    <property type="project" value="InterPro"/>
</dbReference>
<organism evidence="8 9">
    <name type="scientific">Thraustotheca clavata</name>
    <dbReference type="NCBI Taxonomy" id="74557"/>
    <lineage>
        <taxon>Eukaryota</taxon>
        <taxon>Sar</taxon>
        <taxon>Stramenopiles</taxon>
        <taxon>Oomycota</taxon>
        <taxon>Saprolegniomycetes</taxon>
        <taxon>Saprolegniales</taxon>
        <taxon>Achlyaceae</taxon>
        <taxon>Thraustotheca</taxon>
    </lineage>
</organism>
<feature type="compositionally biased region" description="Polar residues" evidence="6">
    <location>
        <begin position="15"/>
        <end position="34"/>
    </location>
</feature>
<evidence type="ECO:0000256" key="5">
    <source>
        <dbReference type="SAM" id="Coils"/>
    </source>
</evidence>
<dbReference type="Proteomes" id="UP000243217">
    <property type="component" value="Unassembled WGS sequence"/>
</dbReference>
<gene>
    <name evidence="8" type="ORF">THRCLA_21428</name>
</gene>
<name>A0A1V9ZWL2_9STRA</name>
<keyword evidence="2" id="KW-0805">Transcription regulation</keyword>
<feature type="region of interest" description="Disordered" evidence="6">
    <location>
        <begin position="201"/>
        <end position="295"/>
    </location>
</feature>
<feature type="coiled-coil region" evidence="5">
    <location>
        <begin position="404"/>
        <end position="431"/>
    </location>
</feature>
<keyword evidence="4" id="KW-0804">Transcription</keyword>
<dbReference type="Gene3D" id="1.10.20.10">
    <property type="entry name" value="Histone, subunit A"/>
    <property type="match status" value="1"/>
</dbReference>
<dbReference type="CDD" id="cd22907">
    <property type="entry name" value="HFD_NFYB"/>
    <property type="match status" value="1"/>
</dbReference>
<feature type="domain" description="Transcription factor CBF/NF-Y/archaeal histone" evidence="7">
    <location>
        <begin position="325"/>
        <end position="388"/>
    </location>
</feature>
<evidence type="ECO:0000256" key="1">
    <source>
        <dbReference type="ARBA" id="ARBA00009053"/>
    </source>
</evidence>
<feature type="region of interest" description="Disordered" evidence="6">
    <location>
        <begin position="1"/>
        <end position="69"/>
    </location>
</feature>
<evidence type="ECO:0000313" key="8">
    <source>
        <dbReference type="EMBL" id="OQS02394.1"/>
    </source>
</evidence>
<dbReference type="PANTHER" id="PTHR11064">
    <property type="entry name" value="CCAAT-BINDING TRANSCRIPTION FACTOR-RELATED"/>
    <property type="match status" value="1"/>
</dbReference>
<feature type="compositionally biased region" description="Low complexity" evidence="6">
    <location>
        <begin position="223"/>
        <end position="234"/>
    </location>
</feature>
<comment type="caution">
    <text evidence="8">The sequence shown here is derived from an EMBL/GenBank/DDBJ whole genome shotgun (WGS) entry which is preliminary data.</text>
</comment>
<keyword evidence="5" id="KW-0175">Coiled coil</keyword>
<dbReference type="InterPro" id="IPR009072">
    <property type="entry name" value="Histone-fold"/>
</dbReference>
<dbReference type="PANTHER" id="PTHR11064:SF9">
    <property type="entry name" value="NUCLEAR TRANSCRIPTION FACTOR Y SUBUNIT BETA"/>
    <property type="match status" value="1"/>
</dbReference>
<protein>
    <recommendedName>
        <fullName evidence="7">Transcription factor CBF/NF-Y/archaeal histone domain-containing protein</fullName>
    </recommendedName>
</protein>
<evidence type="ECO:0000256" key="2">
    <source>
        <dbReference type="ARBA" id="ARBA00023015"/>
    </source>
</evidence>
<evidence type="ECO:0000259" key="7">
    <source>
        <dbReference type="Pfam" id="PF00808"/>
    </source>
</evidence>
<keyword evidence="3" id="KW-0238">DNA-binding</keyword>
<dbReference type="GO" id="GO:0000978">
    <property type="term" value="F:RNA polymerase II cis-regulatory region sequence-specific DNA binding"/>
    <property type="evidence" value="ECO:0007669"/>
    <property type="project" value="TreeGrafter"/>
</dbReference>
<dbReference type="InterPro" id="IPR027113">
    <property type="entry name" value="Transc_fact_NFYB/HAP3"/>
</dbReference>
<proteinExistence type="inferred from homology"/>
<dbReference type="Pfam" id="PF00808">
    <property type="entry name" value="CBFD_NFYB_HMF"/>
    <property type="match status" value="1"/>
</dbReference>
<evidence type="ECO:0000256" key="6">
    <source>
        <dbReference type="SAM" id="MobiDB-lite"/>
    </source>
</evidence>
<comment type="similarity">
    <text evidence="1">Belongs to the NFYB/HAP3 subunit family.</text>
</comment>
<reference evidence="8 9" key="1">
    <citation type="journal article" date="2014" name="Genome Biol. Evol.">
        <title>The secreted proteins of Achlya hypogyna and Thraustotheca clavata identify the ancestral oomycete secretome and reveal gene acquisitions by horizontal gene transfer.</title>
        <authorList>
            <person name="Misner I."/>
            <person name="Blouin N."/>
            <person name="Leonard G."/>
            <person name="Richards T.A."/>
            <person name="Lane C.E."/>
        </authorList>
    </citation>
    <scope>NUCLEOTIDE SEQUENCE [LARGE SCALE GENOMIC DNA]</scope>
    <source>
        <strain evidence="8 9">ATCC 34112</strain>
    </source>
</reference>
<feature type="compositionally biased region" description="Polar residues" evidence="6">
    <location>
        <begin position="253"/>
        <end position="271"/>
    </location>
</feature>
<evidence type="ECO:0000256" key="3">
    <source>
        <dbReference type="ARBA" id="ARBA00023125"/>
    </source>
</evidence>
<accession>A0A1V9ZWL2</accession>